<accession>A0ABN1E8C5</accession>
<dbReference type="InterPro" id="IPR012902">
    <property type="entry name" value="N_methyl_site"/>
</dbReference>
<dbReference type="Gene3D" id="3.30.700.10">
    <property type="entry name" value="Glycoprotein, Type 4 Pilin"/>
    <property type="match status" value="1"/>
</dbReference>
<feature type="transmembrane region" description="Helical" evidence="1">
    <location>
        <begin position="7"/>
        <end position="27"/>
    </location>
</feature>
<keyword evidence="3" id="KW-1185">Reference proteome</keyword>
<organism evidence="2 3">
    <name type="scientific">Rheinheimera aquimaris</name>
    <dbReference type="NCBI Taxonomy" id="412437"/>
    <lineage>
        <taxon>Bacteria</taxon>
        <taxon>Pseudomonadati</taxon>
        <taxon>Pseudomonadota</taxon>
        <taxon>Gammaproteobacteria</taxon>
        <taxon>Chromatiales</taxon>
        <taxon>Chromatiaceae</taxon>
        <taxon>Rheinheimera</taxon>
    </lineage>
</organism>
<dbReference type="EMBL" id="BAAAEO010000005">
    <property type="protein sequence ID" value="GAA0560778.1"/>
    <property type="molecule type" value="Genomic_DNA"/>
</dbReference>
<evidence type="ECO:0000313" key="2">
    <source>
        <dbReference type="EMBL" id="GAA0560778.1"/>
    </source>
</evidence>
<dbReference type="RefSeq" id="WP_273024394.1">
    <property type="nucleotide sequence ID" value="NZ_BAAAEO010000005.1"/>
</dbReference>
<comment type="caution">
    <text evidence="2">The sequence shown here is derived from an EMBL/GenBank/DDBJ whole genome shotgun (WGS) entry which is preliminary data.</text>
</comment>
<reference evidence="2 3" key="1">
    <citation type="journal article" date="2019" name="Int. J. Syst. Evol. Microbiol.">
        <title>The Global Catalogue of Microorganisms (GCM) 10K type strain sequencing project: providing services to taxonomists for standard genome sequencing and annotation.</title>
        <authorList>
            <consortium name="The Broad Institute Genomics Platform"/>
            <consortium name="The Broad Institute Genome Sequencing Center for Infectious Disease"/>
            <person name="Wu L."/>
            <person name="Ma J."/>
        </authorList>
    </citation>
    <scope>NUCLEOTIDE SEQUENCE [LARGE SCALE GENOMIC DNA]</scope>
    <source>
        <strain evidence="2 3">JCM 14331</strain>
    </source>
</reference>
<dbReference type="SUPFAM" id="SSF54523">
    <property type="entry name" value="Pili subunits"/>
    <property type="match status" value="1"/>
</dbReference>
<name>A0ABN1E8C5_9GAMM</name>
<gene>
    <name evidence="2" type="ORF">GCM10009098_31050</name>
</gene>
<dbReference type="NCBIfam" id="TIGR02532">
    <property type="entry name" value="IV_pilin_GFxxxE"/>
    <property type="match status" value="1"/>
</dbReference>
<evidence type="ECO:0000313" key="3">
    <source>
        <dbReference type="Proteomes" id="UP001501169"/>
    </source>
</evidence>
<dbReference type="Proteomes" id="UP001501169">
    <property type="component" value="Unassembled WGS sequence"/>
</dbReference>
<keyword evidence="1" id="KW-0472">Membrane</keyword>
<sequence>MKRQSGFTLIELIIVIIILGLLAATALPRFLDVTEEAEDVAVEGVAGGFAAAVGLVRAQWEVDGRPNGNNTATGTFVTIDGIQVGVNGAAASATRGYPTGENSTDTTLASVDAEACLQVLQLILQNPPSASIAFDADDSLFVRFANNLCEYHQTAGLTAAPAAGTGATNGFTYNPANGNVVVFLNRP</sequence>
<dbReference type="PROSITE" id="PS00409">
    <property type="entry name" value="PROKAR_NTER_METHYL"/>
    <property type="match status" value="1"/>
</dbReference>
<proteinExistence type="predicted"/>
<keyword evidence="1" id="KW-0812">Transmembrane</keyword>
<protein>
    <submittedName>
        <fullName evidence="2">Prepilin-type N-terminal cleavage/methylation domain-containing protein</fullName>
    </submittedName>
</protein>
<keyword evidence="1" id="KW-1133">Transmembrane helix</keyword>
<dbReference type="InterPro" id="IPR045584">
    <property type="entry name" value="Pilin-like"/>
</dbReference>
<dbReference type="Pfam" id="PF07963">
    <property type="entry name" value="N_methyl"/>
    <property type="match status" value="1"/>
</dbReference>
<evidence type="ECO:0000256" key="1">
    <source>
        <dbReference type="SAM" id="Phobius"/>
    </source>
</evidence>